<protein>
    <submittedName>
        <fullName evidence="2">YjbQ family protein</fullName>
    </submittedName>
</protein>
<sequence>MKITSKRINFKTRGETDIIDITGEVTNAIKASEIRNGIVTIFVPGATGAVTTIEYEPGLLKDLPAMLERIAPKEIEYEHEKRWHDGNGHSHVRASLLGPSITIPFEDGRLTLGTWQQIVFIELDNKSRSREIVLQIMGDGGVKRIP</sequence>
<proteinExistence type="inferred from homology"/>
<dbReference type="InterPro" id="IPR001602">
    <property type="entry name" value="UPF0047_YjbQ-like"/>
</dbReference>
<evidence type="ECO:0000313" key="3">
    <source>
        <dbReference type="Proteomes" id="UP000320766"/>
    </source>
</evidence>
<dbReference type="SUPFAM" id="SSF111038">
    <property type="entry name" value="YjbQ-like"/>
    <property type="match status" value="1"/>
</dbReference>
<dbReference type="Pfam" id="PF01894">
    <property type="entry name" value="YjbQ"/>
    <property type="match status" value="1"/>
</dbReference>
<dbReference type="EMBL" id="RXIL01000063">
    <property type="protein sequence ID" value="RZN69995.1"/>
    <property type="molecule type" value="Genomic_DNA"/>
</dbReference>
<accession>A0A520KX29</accession>
<comment type="caution">
    <text evidence="2">The sequence shown here is derived from an EMBL/GenBank/DDBJ whole genome shotgun (WGS) entry which is preliminary data.</text>
</comment>
<name>A0A520KX29_9EURY</name>
<dbReference type="InterPro" id="IPR035917">
    <property type="entry name" value="YjbQ-like_sf"/>
</dbReference>
<dbReference type="NCBIfam" id="TIGR00149">
    <property type="entry name" value="TIGR00149_YjbQ"/>
    <property type="match status" value="1"/>
</dbReference>
<dbReference type="Proteomes" id="UP000320766">
    <property type="component" value="Unassembled WGS sequence"/>
</dbReference>
<gene>
    <name evidence="2" type="ORF">EF807_03890</name>
</gene>
<dbReference type="PIRSF" id="PIRSF004681">
    <property type="entry name" value="UCP004681"/>
    <property type="match status" value="1"/>
</dbReference>
<organism evidence="2 3">
    <name type="scientific">Candidatus Methanolliviera hydrocarbonicum</name>
    <dbReference type="NCBI Taxonomy" id="2491085"/>
    <lineage>
        <taxon>Archaea</taxon>
        <taxon>Methanobacteriati</taxon>
        <taxon>Methanobacteriota</taxon>
        <taxon>Candidatus Methanoliparia</taxon>
        <taxon>Candidatus Methanoliparales</taxon>
        <taxon>Candidatus Methanollivieraceae</taxon>
        <taxon>Candidatus Methanolliviera</taxon>
    </lineage>
</organism>
<evidence type="ECO:0000256" key="1">
    <source>
        <dbReference type="ARBA" id="ARBA00005534"/>
    </source>
</evidence>
<dbReference type="PANTHER" id="PTHR30615:SF8">
    <property type="entry name" value="UPF0047 PROTEIN C4A8.02C"/>
    <property type="match status" value="1"/>
</dbReference>
<dbReference type="Gene3D" id="2.60.120.460">
    <property type="entry name" value="YjbQ-like"/>
    <property type="match status" value="1"/>
</dbReference>
<evidence type="ECO:0000313" key="2">
    <source>
        <dbReference type="EMBL" id="RZN69995.1"/>
    </source>
</evidence>
<dbReference type="PANTHER" id="PTHR30615">
    <property type="entry name" value="UNCHARACTERIZED PROTEIN YJBQ-RELATED"/>
    <property type="match status" value="1"/>
</dbReference>
<comment type="similarity">
    <text evidence="1">Belongs to the UPF0047 family.</text>
</comment>
<reference evidence="2 3" key="1">
    <citation type="journal article" date="2019" name="Nat. Microbiol.">
        <title>Wide diversity of methane and short-chain alkane metabolisms in uncultured archaea.</title>
        <authorList>
            <person name="Borrel G."/>
            <person name="Adam P.S."/>
            <person name="McKay L.J."/>
            <person name="Chen L.X."/>
            <person name="Sierra-Garcia I.N."/>
            <person name="Sieber C.M."/>
            <person name="Letourneur Q."/>
            <person name="Ghozlane A."/>
            <person name="Andersen G.L."/>
            <person name="Li W.J."/>
            <person name="Hallam S.J."/>
            <person name="Muyzer G."/>
            <person name="de Oliveira V.M."/>
            <person name="Inskeep W.P."/>
            <person name="Banfield J.F."/>
            <person name="Gribaldo S."/>
        </authorList>
    </citation>
    <scope>NUCLEOTIDE SEQUENCE [LARGE SCALE GENOMIC DNA]</scope>
    <source>
        <strain evidence="2">NM1b</strain>
    </source>
</reference>
<dbReference type="AlphaFoldDB" id="A0A520KX29"/>